<dbReference type="RefSeq" id="WP_006734889.1">
    <property type="nucleotide sequence ID" value="NZ_CP049228.1"/>
</dbReference>
<evidence type="ECO:0000313" key="3">
    <source>
        <dbReference type="Proteomes" id="UP000501676"/>
    </source>
</evidence>
<proteinExistence type="predicted"/>
<gene>
    <name evidence="2" type="ORF">G6Z83_01975</name>
</gene>
<dbReference type="Pfam" id="PF07314">
    <property type="entry name" value="Lit"/>
    <property type="match status" value="1"/>
</dbReference>
<feature type="transmembrane region" description="Helical" evidence="1">
    <location>
        <begin position="169"/>
        <end position="192"/>
    </location>
</feature>
<dbReference type="InterPro" id="IPR010178">
    <property type="entry name" value="Lit"/>
</dbReference>
<feature type="transmembrane region" description="Helical" evidence="1">
    <location>
        <begin position="12"/>
        <end position="36"/>
    </location>
</feature>
<organism evidence="2 3">
    <name type="scientific">Lactobacillus iners</name>
    <dbReference type="NCBI Taxonomy" id="147802"/>
    <lineage>
        <taxon>Bacteria</taxon>
        <taxon>Bacillati</taxon>
        <taxon>Bacillota</taxon>
        <taxon>Bacilli</taxon>
        <taxon>Lactobacillales</taxon>
        <taxon>Lactobacillaceae</taxon>
        <taxon>Lactobacillus</taxon>
    </lineage>
</organism>
<dbReference type="EMBL" id="CP049228">
    <property type="protein sequence ID" value="QIH23514.1"/>
    <property type="molecule type" value="Genomic_DNA"/>
</dbReference>
<dbReference type="AlphaFoldDB" id="A0A6G7B8M5"/>
<feature type="transmembrane region" description="Helical" evidence="1">
    <location>
        <begin position="124"/>
        <end position="149"/>
    </location>
</feature>
<protein>
    <submittedName>
        <fullName evidence="2">TIGR01906 family membrane protein</fullName>
    </submittedName>
</protein>
<reference evidence="2 3" key="1">
    <citation type="submission" date="2020-02" db="EMBL/GenBank/DDBJ databases">
        <title>Complete genome sequences of six Lactobacillus iners strains isolated from the human vagina.</title>
        <authorList>
            <person name="France M.T."/>
            <person name="Rutt L."/>
            <person name="Narina S."/>
            <person name="Arbaugh S."/>
            <person name="Humphrys M.S."/>
            <person name="Ma B."/>
            <person name="Hayward M.R."/>
            <person name="Relman D."/>
            <person name="Kwon D.S."/>
            <person name="Ravel J."/>
        </authorList>
    </citation>
    <scope>NUCLEOTIDE SEQUENCE [LARGE SCALE GENOMIC DNA]</scope>
    <source>
        <strain evidence="2 3">C0210C1</strain>
    </source>
</reference>
<keyword evidence="1" id="KW-0472">Membrane</keyword>
<dbReference type="Proteomes" id="UP000501676">
    <property type="component" value="Chromosome"/>
</dbReference>
<keyword evidence="1" id="KW-1133">Transmembrane helix</keyword>
<keyword evidence="1" id="KW-0812">Transmembrane</keyword>
<accession>A0A6G7B8M5</accession>
<name>A0A6G7B8M5_9LACO</name>
<evidence type="ECO:0000313" key="2">
    <source>
        <dbReference type="EMBL" id="QIH23514.1"/>
    </source>
</evidence>
<dbReference type="NCBIfam" id="TIGR01906">
    <property type="entry name" value="integ_TIGR01906"/>
    <property type="match status" value="1"/>
</dbReference>
<sequence>MKNKLSIVIYNFVAAILLSLWGTILLSWPILLVMMIAQRTNKLIHLSLFGALKNYSQLMSYLINPVFDKLQMSDLQSSLNGLIHFKDCKNLFSIALMLGCIWLFIFLYFEIWKKKKIVSLPHSYTICLLLLPLIVVPFSMGNFTNLFILFHRAMFTNNNWLFNPDTDPIILILTEEFFAACSATFLLIYELYFVRLLIKKGR</sequence>
<feature type="transmembrane region" description="Helical" evidence="1">
    <location>
        <begin position="91"/>
        <end position="112"/>
    </location>
</feature>
<evidence type="ECO:0000256" key="1">
    <source>
        <dbReference type="SAM" id="Phobius"/>
    </source>
</evidence>